<comment type="caution">
    <text evidence="1">The sequence shown here is derived from an EMBL/GenBank/DDBJ whole genome shotgun (WGS) entry which is preliminary data.</text>
</comment>
<evidence type="ECO:0000313" key="3">
    <source>
        <dbReference type="Proteomes" id="UP001642409"/>
    </source>
</evidence>
<dbReference type="Proteomes" id="UP001642409">
    <property type="component" value="Unassembled WGS sequence"/>
</dbReference>
<keyword evidence="3" id="KW-1185">Reference proteome</keyword>
<evidence type="ECO:0000313" key="2">
    <source>
        <dbReference type="EMBL" id="CAL6059260.1"/>
    </source>
</evidence>
<proteinExistence type="predicted"/>
<accession>A0AA86NTL3</accession>
<evidence type="ECO:0000313" key="1">
    <source>
        <dbReference type="EMBL" id="CAI9925082.1"/>
    </source>
</evidence>
<reference evidence="2 3" key="2">
    <citation type="submission" date="2024-07" db="EMBL/GenBank/DDBJ databases">
        <authorList>
            <person name="Akdeniz Z."/>
        </authorList>
    </citation>
    <scope>NUCLEOTIDE SEQUENCE [LARGE SCALE GENOMIC DNA]</scope>
</reference>
<dbReference type="AlphaFoldDB" id="A0AA86NTL3"/>
<dbReference type="EMBL" id="CATOUU010000336">
    <property type="protein sequence ID" value="CAI9925082.1"/>
    <property type="molecule type" value="Genomic_DNA"/>
</dbReference>
<reference evidence="1" key="1">
    <citation type="submission" date="2023-06" db="EMBL/GenBank/DDBJ databases">
        <authorList>
            <person name="Kurt Z."/>
        </authorList>
    </citation>
    <scope>NUCLEOTIDE SEQUENCE</scope>
</reference>
<name>A0AA86NTL3_9EUKA</name>
<protein>
    <submittedName>
        <fullName evidence="2">Hypothetical_protein</fullName>
    </submittedName>
</protein>
<dbReference type="EMBL" id="CAXDID020000225">
    <property type="protein sequence ID" value="CAL6059260.1"/>
    <property type="molecule type" value="Genomic_DNA"/>
</dbReference>
<organism evidence="1">
    <name type="scientific">Hexamita inflata</name>
    <dbReference type="NCBI Taxonomy" id="28002"/>
    <lineage>
        <taxon>Eukaryota</taxon>
        <taxon>Metamonada</taxon>
        <taxon>Diplomonadida</taxon>
        <taxon>Hexamitidae</taxon>
        <taxon>Hexamitinae</taxon>
        <taxon>Hexamita</taxon>
    </lineage>
</organism>
<gene>
    <name evidence="1" type="ORF">HINF_LOCUS12727</name>
    <name evidence="2" type="ORF">HINF_LOCUS48659</name>
</gene>
<sequence>MEIQLIKKTKTLVIKIETYLKKVNTKQTDIKGQQYDGVEVQGVNKLFSINSIQEYISNVNQISITFCIINLDSLEGVFKKLSFKNCSFAGQATSNLISEHLVLNGKFKIGQFASGVFGKIDVDIIDRGKMIDFQGFDQFRQLNQLQIFCQNFNPKVIRGSWNTVIIKDCQFTGSYNINFTCNELVYHGLNTNHFLEADNNTVNRIQVYQSKTTSFKTNQLKARQVNLSFNNCGVRLQNLGGSYHKLEFKCCWFEGACNNQSIQCQELSFERCYMKHDQISFFKAHKCILNRIYSYDERITAFPVANEIIVNDSYLQMMKQTTVKKLTMNETDIGHFEFNLFPELKEFKFTNSKKNQQIFNLEWIIFKRKKYNAKKEADDKLIDRIDKDSGFKFKNIVKMEEDVEYLKKLLQSLQKAAQ</sequence>